<proteinExistence type="inferred from homology"/>
<dbReference type="InterPro" id="IPR043129">
    <property type="entry name" value="ATPase_NBD"/>
</dbReference>
<dbReference type="EMBL" id="PNGJ01000004">
    <property type="protein sequence ID" value="PMC24247.1"/>
    <property type="molecule type" value="Genomic_DNA"/>
</dbReference>
<evidence type="ECO:0000313" key="2">
    <source>
        <dbReference type="EMBL" id="PMC24247.1"/>
    </source>
</evidence>
<dbReference type="Pfam" id="PF00480">
    <property type="entry name" value="ROK"/>
    <property type="match status" value="1"/>
</dbReference>
<evidence type="ECO:0000256" key="1">
    <source>
        <dbReference type="ARBA" id="ARBA00006479"/>
    </source>
</evidence>
<dbReference type="InterPro" id="IPR049874">
    <property type="entry name" value="ROK_cs"/>
</dbReference>
<dbReference type="AlphaFoldDB" id="A0A2N6QQZ8"/>
<dbReference type="PANTHER" id="PTHR18964:SF149">
    <property type="entry name" value="BIFUNCTIONAL UDP-N-ACETYLGLUCOSAMINE 2-EPIMERASE_N-ACETYLMANNOSAMINE KINASE"/>
    <property type="match status" value="1"/>
</dbReference>
<keyword evidence="2" id="KW-0418">Kinase</keyword>
<name>A0A2N6QQZ8_9BACT</name>
<evidence type="ECO:0000313" key="3">
    <source>
        <dbReference type="Proteomes" id="UP000235564"/>
    </source>
</evidence>
<dbReference type="PROSITE" id="PS01125">
    <property type="entry name" value="ROK"/>
    <property type="match status" value="1"/>
</dbReference>
<dbReference type="SUPFAM" id="SSF53067">
    <property type="entry name" value="Actin-like ATPase domain"/>
    <property type="match status" value="1"/>
</dbReference>
<dbReference type="InterPro" id="IPR000600">
    <property type="entry name" value="ROK"/>
</dbReference>
<organism evidence="2 3">
    <name type="scientific">Hoylesella buccalis</name>
    <dbReference type="NCBI Taxonomy" id="28127"/>
    <lineage>
        <taxon>Bacteria</taxon>
        <taxon>Pseudomonadati</taxon>
        <taxon>Bacteroidota</taxon>
        <taxon>Bacteroidia</taxon>
        <taxon>Bacteroidales</taxon>
        <taxon>Prevotellaceae</taxon>
        <taxon>Hoylesella</taxon>
    </lineage>
</organism>
<accession>A0A2N6QQZ8</accession>
<dbReference type="Gene3D" id="3.30.420.40">
    <property type="match status" value="2"/>
</dbReference>
<dbReference type="GO" id="GO:0016301">
    <property type="term" value="F:kinase activity"/>
    <property type="evidence" value="ECO:0007669"/>
    <property type="project" value="UniProtKB-KW"/>
</dbReference>
<sequence length="325" mass="34128">MKAVSELKPYVIGLDLGGTNSVFGIVDSRGDIKATTSIKTQGYKNVDDYVDASIEALQLIIDQVGGIDKIKAMGIGAPNGNFYNGTIEFAPNLSWGHNGIVPLAKLFSDKLGIPVALTNDANAAAIGEMTYGVARGMKNFIVITLGTGVGSGIVVNGQLVYGSDGFAGELGHVVVRRENGRSCGCGRFGCLEAYCSATGVARTARELLETTEEPSILRDMIPEDITSLDVSIAAGKGDKLSQHVYQMTGEMLGEACANFAAFSSPEAFIFFGGLTKAGDLLMKPLKESYDKCVLKIFKDKAKFLISGLDGSSAAVLGASAIGWEI</sequence>
<dbReference type="Proteomes" id="UP000235564">
    <property type="component" value="Unassembled WGS sequence"/>
</dbReference>
<comment type="caution">
    <text evidence="2">The sequence shown here is derived from an EMBL/GenBank/DDBJ whole genome shotgun (WGS) entry which is preliminary data.</text>
</comment>
<keyword evidence="2" id="KW-0808">Transferase</keyword>
<gene>
    <name evidence="2" type="ORF">CJ231_05870</name>
</gene>
<comment type="similarity">
    <text evidence="1">Belongs to the ROK (NagC/XylR) family.</text>
</comment>
<dbReference type="PANTHER" id="PTHR18964">
    <property type="entry name" value="ROK (REPRESSOR, ORF, KINASE) FAMILY"/>
    <property type="match status" value="1"/>
</dbReference>
<dbReference type="RefSeq" id="WP_102697166.1">
    <property type="nucleotide sequence ID" value="NZ_PNGJ01000004.1"/>
</dbReference>
<reference evidence="2 3" key="1">
    <citation type="submission" date="2017-09" db="EMBL/GenBank/DDBJ databases">
        <title>Bacterial strain isolated from the female urinary microbiota.</title>
        <authorList>
            <person name="Thomas-White K."/>
            <person name="Kumar N."/>
            <person name="Forster S."/>
            <person name="Putonti C."/>
            <person name="Lawley T."/>
            <person name="Wolfe A.J."/>
        </authorList>
    </citation>
    <scope>NUCLEOTIDE SEQUENCE [LARGE SCALE GENOMIC DNA]</scope>
    <source>
        <strain evidence="2 3">UMB0536</strain>
    </source>
</reference>
<dbReference type="OrthoDB" id="9810372at2"/>
<protein>
    <submittedName>
        <fullName evidence="2">Glucokinase</fullName>
    </submittedName>
</protein>